<dbReference type="InterPro" id="IPR003718">
    <property type="entry name" value="OsmC/Ohr_fam"/>
</dbReference>
<dbReference type="GO" id="GO:0006979">
    <property type="term" value="P:response to oxidative stress"/>
    <property type="evidence" value="ECO:0007669"/>
    <property type="project" value="InterPro"/>
</dbReference>
<comment type="similarity">
    <text evidence="1">Belongs to the OsmC/Ohr family.</text>
</comment>
<proteinExistence type="inferred from homology"/>
<dbReference type="Gene3D" id="2.20.25.10">
    <property type="match status" value="1"/>
</dbReference>
<organism evidence="3 4">
    <name type="scientific">Xanthobacter tagetidis</name>
    <dbReference type="NCBI Taxonomy" id="60216"/>
    <lineage>
        <taxon>Bacteria</taxon>
        <taxon>Pseudomonadati</taxon>
        <taxon>Pseudomonadota</taxon>
        <taxon>Alphaproteobacteria</taxon>
        <taxon>Hyphomicrobiales</taxon>
        <taxon>Xanthobacteraceae</taxon>
        <taxon>Xanthobacter</taxon>
    </lineage>
</organism>
<name>A0A3L6ZUK9_9HYPH</name>
<dbReference type="PANTHER" id="PTHR33797">
    <property type="entry name" value="ORGANIC HYDROPEROXIDE RESISTANCE PROTEIN-LIKE"/>
    <property type="match status" value="1"/>
</dbReference>
<dbReference type="EMBL" id="RCTF01000033">
    <property type="protein sequence ID" value="RLP71540.1"/>
    <property type="molecule type" value="Genomic_DNA"/>
</dbReference>
<dbReference type="InterPro" id="IPR015946">
    <property type="entry name" value="KH_dom-like_a/b"/>
</dbReference>
<evidence type="ECO:0000313" key="3">
    <source>
        <dbReference type="EMBL" id="RLP71540.1"/>
    </source>
</evidence>
<keyword evidence="4" id="KW-1185">Reference proteome</keyword>
<dbReference type="NCBIfam" id="TIGR03561">
    <property type="entry name" value="organ_hyd_perox"/>
    <property type="match status" value="1"/>
</dbReference>
<protein>
    <submittedName>
        <fullName evidence="3">Ohr family peroxiredoxin</fullName>
    </submittedName>
</protein>
<evidence type="ECO:0000313" key="4">
    <source>
        <dbReference type="Proteomes" id="UP000269692"/>
    </source>
</evidence>
<dbReference type="SUPFAM" id="SSF82784">
    <property type="entry name" value="OsmC-like"/>
    <property type="match status" value="1"/>
</dbReference>
<accession>A0A3L6ZUK9</accession>
<dbReference type="InterPro" id="IPR036102">
    <property type="entry name" value="OsmC/Ohrsf"/>
</dbReference>
<gene>
    <name evidence="3" type="ORF">D9R14_22525</name>
</gene>
<dbReference type="Proteomes" id="UP000269692">
    <property type="component" value="Unassembled WGS sequence"/>
</dbReference>
<dbReference type="AlphaFoldDB" id="A0A3L6ZUK9"/>
<reference evidence="3 4" key="1">
    <citation type="submission" date="2018-10" db="EMBL/GenBank/DDBJ databases">
        <title>Xanthobacter tagetidis genome sequencing and assembly.</title>
        <authorList>
            <person name="Maclea K.S."/>
            <person name="Goen A.E."/>
            <person name="Fatima S.A."/>
        </authorList>
    </citation>
    <scope>NUCLEOTIDE SEQUENCE [LARGE SCALE GENOMIC DNA]</scope>
    <source>
        <strain evidence="3 4">ATCC 700314</strain>
    </source>
</reference>
<evidence type="ECO:0000256" key="2">
    <source>
        <dbReference type="SAM" id="MobiDB-lite"/>
    </source>
</evidence>
<dbReference type="RefSeq" id="WP_121625889.1">
    <property type="nucleotide sequence ID" value="NZ_JACIIW010000005.1"/>
</dbReference>
<evidence type="ECO:0000256" key="1">
    <source>
        <dbReference type="ARBA" id="ARBA00007378"/>
    </source>
</evidence>
<feature type="region of interest" description="Disordered" evidence="2">
    <location>
        <begin position="13"/>
        <end position="41"/>
    </location>
</feature>
<dbReference type="Pfam" id="PF02566">
    <property type="entry name" value="OsmC"/>
    <property type="match status" value="1"/>
</dbReference>
<dbReference type="InterPro" id="IPR019953">
    <property type="entry name" value="OHR"/>
</dbReference>
<sequence length="138" mass="14167">MAFETLFTATATAKGGRHGHSQTSDGSVSVDLGMPKNGVLEQGKTTPEHLFAAGYAACFGSALEAVAKRKGVDASQGEVTVAASLGKVEDGFALAVKITGRIPGQDQAAMQALLEEAHRMCPYSKATRGNIEATVTAA</sequence>
<dbReference type="OrthoDB" id="9797508at2"/>
<dbReference type="PANTHER" id="PTHR33797:SF2">
    <property type="entry name" value="ORGANIC HYDROPEROXIDE RESISTANCE PROTEIN-LIKE"/>
    <property type="match status" value="1"/>
</dbReference>
<dbReference type="Gene3D" id="3.30.300.20">
    <property type="match status" value="1"/>
</dbReference>
<comment type="caution">
    <text evidence="3">The sequence shown here is derived from an EMBL/GenBank/DDBJ whole genome shotgun (WGS) entry which is preliminary data.</text>
</comment>